<dbReference type="SUPFAM" id="SSF53697">
    <property type="entry name" value="SIS domain"/>
    <property type="match status" value="1"/>
</dbReference>
<dbReference type="PANTHER" id="PTHR11469:SF1">
    <property type="entry name" value="GLUCOSE-6-PHOSPHATE ISOMERASE"/>
    <property type="match status" value="1"/>
</dbReference>
<evidence type="ECO:0000256" key="2">
    <source>
        <dbReference type="ARBA" id="ARBA00006604"/>
    </source>
</evidence>
<dbReference type="FunFam" id="3.40.50.10490:FF:000016">
    <property type="entry name" value="Glucose-6-phosphate isomerase"/>
    <property type="match status" value="1"/>
</dbReference>
<dbReference type="PROSITE" id="PS51463">
    <property type="entry name" value="P_GLUCOSE_ISOMERASE_3"/>
    <property type="match status" value="1"/>
</dbReference>
<reference evidence="9" key="2">
    <citation type="journal article" date="2011" name="Microb. Ecol.">
        <title>Taxonomic and Functional Metagenomic Profiling of the Microbial Community in the Anoxic Sediment of a Sub-saline Shallow Lake (Laguna de Carrizo, Central Spain).</title>
        <authorList>
            <person name="Ferrer M."/>
            <person name="Guazzaroni M.E."/>
            <person name="Richter M."/>
            <person name="Garcia-Salamanca A."/>
            <person name="Yarza P."/>
            <person name="Suarez-Suarez A."/>
            <person name="Solano J."/>
            <person name="Alcaide M."/>
            <person name="van Dillewijn P."/>
            <person name="Molina-Henares M.A."/>
            <person name="Lopez-Cortes N."/>
            <person name="Al-Ramahi Y."/>
            <person name="Guerrero C."/>
            <person name="Acosta A."/>
            <person name="de Eugenio L.I."/>
            <person name="Martinez V."/>
            <person name="Marques S."/>
            <person name="Rojo F."/>
            <person name="Santero E."/>
            <person name="Genilloud O."/>
            <person name="Perez-Perez J."/>
            <person name="Rossello-Mora R."/>
            <person name="Ramos J.L."/>
        </authorList>
    </citation>
    <scope>NUCLEOTIDE SEQUENCE</scope>
</reference>
<dbReference type="GO" id="GO:0004347">
    <property type="term" value="F:glucose-6-phosphate isomerase activity"/>
    <property type="evidence" value="ECO:0007669"/>
    <property type="project" value="UniProtKB-EC"/>
</dbReference>
<dbReference type="PRINTS" id="PR00662">
    <property type="entry name" value="G6PISOMERASE"/>
</dbReference>
<comment type="pathway">
    <text evidence="1">Carbohydrate degradation; glycolysis; D-glyceraldehyde 3-phosphate and glycerone phosphate from D-glucose: step 2/4.</text>
</comment>
<organism evidence="9">
    <name type="scientific">sediment metagenome</name>
    <dbReference type="NCBI Taxonomy" id="749907"/>
    <lineage>
        <taxon>unclassified sequences</taxon>
        <taxon>metagenomes</taxon>
        <taxon>ecological metagenomes</taxon>
    </lineage>
</organism>
<evidence type="ECO:0000256" key="5">
    <source>
        <dbReference type="ARBA" id="ARBA00022490"/>
    </source>
</evidence>
<evidence type="ECO:0000313" key="9">
    <source>
        <dbReference type="EMBL" id="EFK95293.1"/>
    </source>
</evidence>
<keyword evidence="5" id="KW-0963">Cytoplasm</keyword>
<dbReference type="AlphaFoldDB" id="D9PMB7"/>
<sequence>MQLIYNQMFNAPKTKIQITEKDVQHNLERLRTIITQLNQGQGDNKDGAVPMIGWQNYAQNIKRGLLEQIASAAHKLKRKCELIFVIGIGGSYLGPRAVIEALYGKNYNEIFNPKIYFLGCDTDPDYYQYILRQAEGKSIGAVVISKSGTTTEPALAFRYIKELIERQHGTDAKERIIAVTDECNGALRKMAFQAEWQTFVIPEDIGGRFSVVTPVGLVPMAMAGVDIVNYLKGYTQAKPLVDSENIEKNPAAMYALLRFLAWQKGAVAEYQITNSSAFEANIFWTMQMEPESEGHKGHGLHVVPGVFPRDLHSIGQLIQQGPRNLIEIATKIMKPKQDLEVPLFPADLDGLNYIPKNNLTLNDINKMTIDGPLAAHYADGVPNMTIELEEITPTNLGKYHYMLMKATAIQGYLLGHNPFIQPGVQLWKDKLFTMAGKPGYEKQHEQYKTEAAKKAEKNIITF</sequence>
<dbReference type="Gene3D" id="3.40.50.10490">
    <property type="entry name" value="Glucose-6-phosphate isomerase like protein, domain 1"/>
    <property type="match status" value="2"/>
</dbReference>
<evidence type="ECO:0000256" key="3">
    <source>
        <dbReference type="ARBA" id="ARBA00011952"/>
    </source>
</evidence>
<dbReference type="PANTHER" id="PTHR11469">
    <property type="entry name" value="GLUCOSE-6-PHOSPHATE ISOMERASE"/>
    <property type="match status" value="1"/>
</dbReference>
<dbReference type="InterPro" id="IPR035476">
    <property type="entry name" value="SIS_PGI_1"/>
</dbReference>
<dbReference type="PROSITE" id="PS00765">
    <property type="entry name" value="P_GLUCOSE_ISOMERASE_1"/>
    <property type="match status" value="1"/>
</dbReference>
<evidence type="ECO:0000256" key="7">
    <source>
        <dbReference type="ARBA" id="ARBA00023235"/>
    </source>
</evidence>
<evidence type="ECO:0000256" key="1">
    <source>
        <dbReference type="ARBA" id="ARBA00004926"/>
    </source>
</evidence>
<gene>
    <name evidence="9" type="primary">pgi</name>
    <name evidence="9" type="ORF">LDC_2695</name>
</gene>
<dbReference type="InterPro" id="IPR001672">
    <property type="entry name" value="G6P_Isomerase"/>
</dbReference>
<evidence type="ECO:0000256" key="4">
    <source>
        <dbReference type="ARBA" id="ARBA00022432"/>
    </source>
</evidence>
<dbReference type="GO" id="GO:0048029">
    <property type="term" value="F:monosaccharide binding"/>
    <property type="evidence" value="ECO:0007669"/>
    <property type="project" value="TreeGrafter"/>
</dbReference>
<name>D9PMB7_9ZZZZ</name>
<evidence type="ECO:0000256" key="8">
    <source>
        <dbReference type="ARBA" id="ARBA00029321"/>
    </source>
</evidence>
<reference evidence="9" key="1">
    <citation type="submission" date="2010-07" db="EMBL/GenBank/DDBJ databases">
        <authorList>
            <consortium name="CONSOLIDER consortium CSD2007-00005"/>
            <person name="Guazzaroni M.-E."/>
            <person name="Richter M."/>
            <person name="Garcia-Salamanca A."/>
            <person name="Yarza P."/>
            <person name="Ferrer M."/>
        </authorList>
    </citation>
    <scope>NUCLEOTIDE SEQUENCE</scope>
</reference>
<keyword evidence="6" id="KW-0324">Glycolysis</keyword>
<evidence type="ECO:0000256" key="6">
    <source>
        <dbReference type="ARBA" id="ARBA00023152"/>
    </source>
</evidence>
<proteinExistence type="inferred from homology"/>
<dbReference type="InterPro" id="IPR035482">
    <property type="entry name" value="SIS_PGI_2"/>
</dbReference>
<accession>D9PMB7</accession>
<dbReference type="GO" id="GO:0097367">
    <property type="term" value="F:carbohydrate derivative binding"/>
    <property type="evidence" value="ECO:0007669"/>
    <property type="project" value="InterPro"/>
</dbReference>
<dbReference type="Pfam" id="PF00342">
    <property type="entry name" value="PGI"/>
    <property type="match status" value="1"/>
</dbReference>
<keyword evidence="4" id="KW-0312">Gluconeogenesis</keyword>
<dbReference type="CDD" id="cd05016">
    <property type="entry name" value="SIS_PGI_2"/>
    <property type="match status" value="1"/>
</dbReference>
<dbReference type="EC" id="5.3.1.9" evidence="3"/>
<dbReference type="GO" id="GO:0006094">
    <property type="term" value="P:gluconeogenesis"/>
    <property type="evidence" value="ECO:0007669"/>
    <property type="project" value="UniProtKB-KW"/>
</dbReference>
<dbReference type="CDD" id="cd05015">
    <property type="entry name" value="SIS_PGI_1"/>
    <property type="match status" value="1"/>
</dbReference>
<dbReference type="EMBL" id="ADZX01000814">
    <property type="protein sequence ID" value="EFK95293.1"/>
    <property type="molecule type" value="Genomic_DNA"/>
</dbReference>
<dbReference type="InterPro" id="IPR018189">
    <property type="entry name" value="Phosphoglucose_isomerase_CS"/>
</dbReference>
<comment type="catalytic activity">
    <reaction evidence="8">
        <text>alpha-D-glucose 6-phosphate = beta-D-fructose 6-phosphate</text>
        <dbReference type="Rhea" id="RHEA:11816"/>
        <dbReference type="ChEBI" id="CHEBI:57634"/>
        <dbReference type="ChEBI" id="CHEBI:58225"/>
        <dbReference type="EC" id="5.3.1.9"/>
    </reaction>
</comment>
<protein>
    <recommendedName>
        <fullName evidence="3">glucose-6-phosphate isomerase</fullName>
        <ecNumber evidence="3">5.3.1.9</ecNumber>
    </recommendedName>
</protein>
<dbReference type="UniPathway" id="UPA00109">
    <property type="reaction ID" value="UER00181"/>
</dbReference>
<dbReference type="InterPro" id="IPR046348">
    <property type="entry name" value="SIS_dom_sf"/>
</dbReference>
<comment type="similarity">
    <text evidence="2">Belongs to the GPI family.</text>
</comment>
<comment type="caution">
    <text evidence="9">The sequence shown here is derived from an EMBL/GenBank/DDBJ whole genome shotgun (WGS) entry which is preliminary data.</text>
</comment>
<dbReference type="GO" id="GO:0005829">
    <property type="term" value="C:cytosol"/>
    <property type="evidence" value="ECO:0007669"/>
    <property type="project" value="TreeGrafter"/>
</dbReference>
<dbReference type="GO" id="GO:0051156">
    <property type="term" value="P:glucose 6-phosphate metabolic process"/>
    <property type="evidence" value="ECO:0007669"/>
    <property type="project" value="TreeGrafter"/>
</dbReference>
<keyword evidence="7 9" id="KW-0413">Isomerase</keyword>
<dbReference type="GO" id="GO:0006096">
    <property type="term" value="P:glycolytic process"/>
    <property type="evidence" value="ECO:0007669"/>
    <property type="project" value="UniProtKB-UniPathway"/>
</dbReference>